<dbReference type="EMBL" id="LANJ01000004">
    <property type="protein sequence ID" value="KKC40933.1"/>
    <property type="molecule type" value="Genomic_DNA"/>
</dbReference>
<dbReference type="SUPFAM" id="SSF55729">
    <property type="entry name" value="Acyl-CoA N-acyltransferases (Nat)"/>
    <property type="match status" value="1"/>
</dbReference>
<dbReference type="PROSITE" id="PS51186">
    <property type="entry name" value="GNAT"/>
    <property type="match status" value="1"/>
</dbReference>
<dbReference type="PANTHER" id="PTHR43415">
    <property type="entry name" value="SPERMIDINE N(1)-ACETYLTRANSFERASE"/>
    <property type="match status" value="1"/>
</dbReference>
<dbReference type="PANTHER" id="PTHR43415:SF5">
    <property type="entry name" value="ACETYLTRANSFERASE"/>
    <property type="match status" value="1"/>
</dbReference>
<evidence type="ECO:0000313" key="3">
    <source>
        <dbReference type="Proteomes" id="UP000033411"/>
    </source>
</evidence>
<organism evidence="2 3">
    <name type="scientific">Devosia epidermidihirudinis</name>
    <dbReference type="NCBI Taxonomy" id="1293439"/>
    <lineage>
        <taxon>Bacteria</taxon>
        <taxon>Pseudomonadati</taxon>
        <taxon>Pseudomonadota</taxon>
        <taxon>Alphaproteobacteria</taxon>
        <taxon>Hyphomicrobiales</taxon>
        <taxon>Devosiaceae</taxon>
        <taxon>Devosia</taxon>
    </lineage>
</organism>
<gene>
    <name evidence="2" type="ORF">WH87_01895</name>
</gene>
<evidence type="ECO:0000313" key="2">
    <source>
        <dbReference type="EMBL" id="KKC40933.1"/>
    </source>
</evidence>
<dbReference type="Gene3D" id="3.40.630.30">
    <property type="match status" value="1"/>
</dbReference>
<comment type="caution">
    <text evidence="2">The sequence shown here is derived from an EMBL/GenBank/DDBJ whole genome shotgun (WGS) entry which is preliminary data.</text>
</comment>
<dbReference type="CDD" id="cd04301">
    <property type="entry name" value="NAT_SF"/>
    <property type="match status" value="1"/>
</dbReference>
<accession>A0A0F5QJQ7</accession>
<keyword evidence="2" id="KW-0808">Transferase</keyword>
<dbReference type="Proteomes" id="UP000033411">
    <property type="component" value="Unassembled WGS sequence"/>
</dbReference>
<sequence>MTLPPKSWPDGLSIRAARPSDAEELAALTALPGFRAGTLRPPYPKVSDTQKWLDGQSADSVNLMAVLDGRIVGNAGINRFGGRRAHAAGLGIGVHDDFVGRGIGKALIGELLDVADNWLNLKRVELNVYADNAAAIGLYEKFGFQREGVFIAYAFRDGAYVDSIAMARVR</sequence>
<protein>
    <submittedName>
        <fullName evidence="2">GNAT family acetyltransferase</fullName>
    </submittedName>
</protein>
<name>A0A0F5QJQ7_9HYPH</name>
<dbReference type="InterPro" id="IPR016181">
    <property type="entry name" value="Acyl_CoA_acyltransferase"/>
</dbReference>
<reference evidence="2 3" key="1">
    <citation type="submission" date="2015-03" db="EMBL/GenBank/DDBJ databases">
        <authorList>
            <person name="Lepp D."/>
            <person name="Hassan Y.I."/>
            <person name="Li X.-Z."/>
            <person name="Zhou T."/>
        </authorList>
    </citation>
    <scope>NUCLEOTIDE SEQUENCE [LARGE SCALE GENOMIC DNA]</scope>
    <source>
        <strain evidence="2 3">E84</strain>
    </source>
</reference>
<proteinExistence type="predicted"/>
<dbReference type="OrthoDB" id="336415at2"/>
<evidence type="ECO:0000259" key="1">
    <source>
        <dbReference type="PROSITE" id="PS51186"/>
    </source>
</evidence>
<dbReference type="RefSeq" id="WP_046140068.1">
    <property type="nucleotide sequence ID" value="NZ_LANJ01000004.1"/>
</dbReference>
<dbReference type="GO" id="GO:0016747">
    <property type="term" value="F:acyltransferase activity, transferring groups other than amino-acyl groups"/>
    <property type="evidence" value="ECO:0007669"/>
    <property type="project" value="InterPro"/>
</dbReference>
<dbReference type="AlphaFoldDB" id="A0A0F5QJQ7"/>
<dbReference type="Pfam" id="PF00583">
    <property type="entry name" value="Acetyltransf_1"/>
    <property type="match status" value="1"/>
</dbReference>
<dbReference type="STRING" id="1293439.WH87_01895"/>
<dbReference type="InterPro" id="IPR000182">
    <property type="entry name" value="GNAT_dom"/>
</dbReference>
<keyword evidence="3" id="KW-1185">Reference proteome</keyword>
<feature type="domain" description="N-acetyltransferase" evidence="1">
    <location>
        <begin position="12"/>
        <end position="167"/>
    </location>
</feature>
<dbReference type="PATRIC" id="fig|1293439.3.peg.2744"/>